<gene>
    <name evidence="1" type="ORF">A3F84_14500</name>
</gene>
<proteinExistence type="predicted"/>
<comment type="caution">
    <text evidence="1">The sequence shown here is derived from an EMBL/GenBank/DDBJ whole genome shotgun (WGS) entry which is preliminary data.</text>
</comment>
<dbReference type="EMBL" id="MFKF01000368">
    <property type="protein sequence ID" value="OGG45689.1"/>
    <property type="molecule type" value="Genomic_DNA"/>
</dbReference>
<dbReference type="AlphaFoldDB" id="A0A1F6C938"/>
<evidence type="ECO:0000313" key="2">
    <source>
        <dbReference type="Proteomes" id="UP000178606"/>
    </source>
</evidence>
<reference evidence="1 2" key="1">
    <citation type="journal article" date="2016" name="Nat. Commun.">
        <title>Thousands of microbial genomes shed light on interconnected biogeochemical processes in an aquifer system.</title>
        <authorList>
            <person name="Anantharaman K."/>
            <person name="Brown C.T."/>
            <person name="Hug L.A."/>
            <person name="Sharon I."/>
            <person name="Castelle C.J."/>
            <person name="Probst A.J."/>
            <person name="Thomas B.C."/>
            <person name="Singh A."/>
            <person name="Wilkins M.J."/>
            <person name="Karaoz U."/>
            <person name="Brodie E.L."/>
            <person name="Williams K.H."/>
            <person name="Hubbard S.S."/>
            <person name="Banfield J.F."/>
        </authorList>
    </citation>
    <scope>NUCLEOTIDE SEQUENCE [LARGE SCALE GENOMIC DNA]</scope>
    <source>
        <strain evidence="2">RIFCSPLOWO2_12_FULL_64_10</strain>
    </source>
</reference>
<dbReference type="Proteomes" id="UP000178606">
    <property type="component" value="Unassembled WGS sequence"/>
</dbReference>
<protein>
    <submittedName>
        <fullName evidence="1">Uncharacterized protein</fullName>
    </submittedName>
</protein>
<accession>A0A1F6C938</accession>
<sequence length="157" mass="17300">MLSLLAAWTRDPLLRATTLAILDTEVGVEVTREALQRALTETFPGQYSPLNIAKVARNAASSWTQSGHFSGYTKKVRCRVQPGSVAVTLALLLGYVSAWHGEQLFASPWCQLLDLTGPQARSLAAQAHREELLTMKAIGSVVEINFPRFNRFLEGFL</sequence>
<evidence type="ECO:0000313" key="1">
    <source>
        <dbReference type="EMBL" id="OGG45689.1"/>
    </source>
</evidence>
<name>A0A1F6C938_HANXR</name>
<organism evidence="1 2">
    <name type="scientific">Handelsmanbacteria sp. (strain RIFCSPLOWO2_12_FULL_64_10)</name>
    <dbReference type="NCBI Taxonomy" id="1817868"/>
    <lineage>
        <taxon>Bacteria</taxon>
        <taxon>Candidatus Handelsmaniibacteriota</taxon>
    </lineage>
</organism>